<name>A0ABU7LA81_9NOCA</name>
<evidence type="ECO:0000256" key="3">
    <source>
        <dbReference type="ARBA" id="ARBA00023125"/>
    </source>
</evidence>
<evidence type="ECO:0000313" key="8">
    <source>
        <dbReference type="EMBL" id="MEE2058457.1"/>
    </source>
</evidence>
<evidence type="ECO:0000256" key="2">
    <source>
        <dbReference type="ARBA" id="ARBA00023015"/>
    </source>
</evidence>
<feature type="domain" description="HTH luxR-type" evidence="6">
    <location>
        <begin position="145"/>
        <end position="215"/>
    </location>
</feature>
<keyword evidence="4" id="KW-0804">Transcription</keyword>
<keyword evidence="1 5" id="KW-0597">Phosphoprotein</keyword>
<keyword evidence="9" id="KW-1185">Reference proteome</keyword>
<feature type="modified residue" description="4-aspartylphosphate" evidence="5">
    <location>
        <position position="55"/>
    </location>
</feature>
<keyword evidence="3" id="KW-0238">DNA-binding</keyword>
<dbReference type="InterPro" id="IPR011006">
    <property type="entry name" value="CheY-like_superfamily"/>
</dbReference>
<dbReference type="RefSeq" id="WP_330133704.1">
    <property type="nucleotide sequence ID" value="NZ_JAUTXY010000005.1"/>
</dbReference>
<dbReference type="PANTHER" id="PTHR43214">
    <property type="entry name" value="TWO-COMPONENT RESPONSE REGULATOR"/>
    <property type="match status" value="1"/>
</dbReference>
<dbReference type="SUPFAM" id="SSF52172">
    <property type="entry name" value="CheY-like"/>
    <property type="match status" value="1"/>
</dbReference>
<organism evidence="8 9">
    <name type="scientific">Rhodococcus artemisiae</name>
    <dbReference type="NCBI Taxonomy" id="714159"/>
    <lineage>
        <taxon>Bacteria</taxon>
        <taxon>Bacillati</taxon>
        <taxon>Actinomycetota</taxon>
        <taxon>Actinomycetes</taxon>
        <taxon>Mycobacteriales</taxon>
        <taxon>Nocardiaceae</taxon>
        <taxon>Rhodococcus</taxon>
    </lineage>
</organism>
<dbReference type="PANTHER" id="PTHR43214:SF24">
    <property type="entry name" value="TRANSCRIPTIONAL REGULATORY PROTEIN NARL-RELATED"/>
    <property type="match status" value="1"/>
</dbReference>
<evidence type="ECO:0000313" key="9">
    <source>
        <dbReference type="Proteomes" id="UP001336020"/>
    </source>
</evidence>
<dbReference type="InterPro" id="IPR058245">
    <property type="entry name" value="NreC/VraR/RcsB-like_REC"/>
</dbReference>
<dbReference type="CDD" id="cd17535">
    <property type="entry name" value="REC_NarL-like"/>
    <property type="match status" value="1"/>
</dbReference>
<dbReference type="SMART" id="SM00421">
    <property type="entry name" value="HTH_LUXR"/>
    <property type="match status" value="1"/>
</dbReference>
<dbReference type="InterPro" id="IPR036388">
    <property type="entry name" value="WH-like_DNA-bd_sf"/>
</dbReference>
<dbReference type="Proteomes" id="UP001336020">
    <property type="component" value="Unassembled WGS sequence"/>
</dbReference>
<dbReference type="Pfam" id="PF00072">
    <property type="entry name" value="Response_reg"/>
    <property type="match status" value="1"/>
</dbReference>
<feature type="domain" description="Response regulatory" evidence="7">
    <location>
        <begin position="5"/>
        <end position="125"/>
    </location>
</feature>
<evidence type="ECO:0000259" key="6">
    <source>
        <dbReference type="PROSITE" id="PS50043"/>
    </source>
</evidence>
<dbReference type="PROSITE" id="PS50110">
    <property type="entry name" value="RESPONSE_REGULATORY"/>
    <property type="match status" value="1"/>
</dbReference>
<evidence type="ECO:0000259" key="7">
    <source>
        <dbReference type="PROSITE" id="PS50110"/>
    </source>
</evidence>
<evidence type="ECO:0000256" key="5">
    <source>
        <dbReference type="PROSITE-ProRule" id="PRU00169"/>
    </source>
</evidence>
<evidence type="ECO:0000256" key="1">
    <source>
        <dbReference type="ARBA" id="ARBA00022553"/>
    </source>
</evidence>
<dbReference type="Pfam" id="PF00196">
    <property type="entry name" value="GerE"/>
    <property type="match status" value="1"/>
</dbReference>
<proteinExistence type="predicted"/>
<sequence>MPALRIVFAEDSLLVREGVVGILGRFGHDVVSAVTDADALLEAVAVHTPDIAITDVRMPPTHTDEGLLAAIALRRTHPDLPVLVLSQYIQPTYAAELIDFDTGGVGYLLKDRVGEVEQFVSDVERVAAGGTVVDPEVVRTLLATNRNPLSRLSGREIEVLALMAEGDSNATIASKLVVTDAAVAKHVRSILIKLDLPPEMDGHRRVLAVLKYLQR</sequence>
<dbReference type="PROSITE" id="PS50043">
    <property type="entry name" value="HTH_LUXR_2"/>
    <property type="match status" value="1"/>
</dbReference>
<accession>A0ABU7LA81</accession>
<dbReference type="PRINTS" id="PR00038">
    <property type="entry name" value="HTHLUXR"/>
</dbReference>
<dbReference type="SMART" id="SM00448">
    <property type="entry name" value="REC"/>
    <property type="match status" value="1"/>
</dbReference>
<dbReference type="InterPro" id="IPR000792">
    <property type="entry name" value="Tscrpt_reg_LuxR_C"/>
</dbReference>
<gene>
    <name evidence="8" type="ORF">Q7514_13090</name>
</gene>
<dbReference type="Gene3D" id="1.10.10.10">
    <property type="entry name" value="Winged helix-like DNA-binding domain superfamily/Winged helix DNA-binding domain"/>
    <property type="match status" value="1"/>
</dbReference>
<dbReference type="EMBL" id="JAUTXY010000005">
    <property type="protein sequence ID" value="MEE2058457.1"/>
    <property type="molecule type" value="Genomic_DNA"/>
</dbReference>
<dbReference type="InterPro" id="IPR039420">
    <property type="entry name" value="WalR-like"/>
</dbReference>
<comment type="caution">
    <text evidence="8">The sequence shown here is derived from an EMBL/GenBank/DDBJ whole genome shotgun (WGS) entry which is preliminary data.</text>
</comment>
<protein>
    <submittedName>
        <fullName evidence="8">Response regulator transcription factor</fullName>
    </submittedName>
</protein>
<dbReference type="InterPro" id="IPR001789">
    <property type="entry name" value="Sig_transdc_resp-reg_receiver"/>
</dbReference>
<reference evidence="8 9" key="1">
    <citation type="submission" date="2023-07" db="EMBL/GenBank/DDBJ databases">
        <authorList>
            <person name="Girao M."/>
            <person name="Carvalho M.F."/>
        </authorList>
    </citation>
    <scope>NUCLEOTIDE SEQUENCE [LARGE SCALE GENOMIC DNA]</scope>
    <source>
        <strain evidence="8 9">YIM65754</strain>
    </source>
</reference>
<dbReference type="Gene3D" id="3.40.50.2300">
    <property type="match status" value="1"/>
</dbReference>
<keyword evidence="2" id="KW-0805">Transcription regulation</keyword>
<evidence type="ECO:0000256" key="4">
    <source>
        <dbReference type="ARBA" id="ARBA00023163"/>
    </source>
</evidence>